<keyword evidence="10" id="KW-0739">Sodium transport</keyword>
<feature type="transmembrane region" description="Helical" evidence="12">
    <location>
        <begin position="73"/>
        <end position="92"/>
    </location>
</feature>
<keyword evidence="4" id="KW-1003">Cell membrane</keyword>
<evidence type="ECO:0000256" key="10">
    <source>
        <dbReference type="ARBA" id="ARBA00023201"/>
    </source>
</evidence>
<feature type="transmembrane region" description="Helical" evidence="12">
    <location>
        <begin position="367"/>
        <end position="385"/>
    </location>
</feature>
<dbReference type="GO" id="GO:0015293">
    <property type="term" value="F:symporter activity"/>
    <property type="evidence" value="ECO:0007669"/>
    <property type="project" value="TreeGrafter"/>
</dbReference>
<feature type="transmembrane region" description="Helical" evidence="12">
    <location>
        <begin position="426"/>
        <end position="446"/>
    </location>
</feature>
<evidence type="ECO:0000256" key="3">
    <source>
        <dbReference type="ARBA" id="ARBA00022448"/>
    </source>
</evidence>
<comment type="similarity">
    <text evidence="2 11">Belongs to the sodium:solute symporter (SSF) (TC 2.A.21) family.</text>
</comment>
<feature type="transmembrane region" description="Helical" evidence="12">
    <location>
        <begin position="308"/>
        <end position="331"/>
    </location>
</feature>
<gene>
    <name evidence="13" type="ORF">HNQ88_002081</name>
</gene>
<keyword evidence="5 12" id="KW-0812">Transmembrane</keyword>
<dbReference type="InterPro" id="IPR051163">
    <property type="entry name" value="Sodium:Solute_Symporter_SSF"/>
</dbReference>
<dbReference type="Pfam" id="PF00474">
    <property type="entry name" value="SSF"/>
    <property type="match status" value="1"/>
</dbReference>
<evidence type="ECO:0000256" key="7">
    <source>
        <dbReference type="ARBA" id="ARBA00023053"/>
    </source>
</evidence>
<organism evidence="13 14">
    <name type="scientific">Aureibacter tunicatorum</name>
    <dbReference type="NCBI Taxonomy" id="866807"/>
    <lineage>
        <taxon>Bacteria</taxon>
        <taxon>Pseudomonadati</taxon>
        <taxon>Bacteroidota</taxon>
        <taxon>Cytophagia</taxon>
        <taxon>Cytophagales</taxon>
        <taxon>Persicobacteraceae</taxon>
        <taxon>Aureibacter</taxon>
    </lineage>
</organism>
<sequence length="490" mass="55410">MSSYWILFAFVSYFFVLWGISKIASAKTDNLSFFTAGHRAPWYIIAVGMIGTSLSGVTFLSVPGEVSNNSMHYFQFVIGNFLGYLVIGRYLLPFYYKKRYVSIYQFFQERYGQMSQRTGAFSFLVAQLAGAAFRLFLVALVFDQLVFSPLGIPFEVAVMIIVFAIWLYTRRGGLKSIVWTDAIQTVLLLGAMIATLSYVINQVGGLDALRGSRSAVVMDWDWKSPTFAIKQIVAGFFLTLVMNGLDQNMMQKNLACKNSIDGQKNIYSFSIVFVIVNLLFLILGVGLFEFTDVFAVTVPAKTDFLYSYLTMNHFPFFLQLLFILGVCAAAYSSADSSLTSLTTSFCVDILSWDNEKLSSKISERGRIHIAFSVILFLIIICFYRFNDQSVVTMIFKFAGYAYGPLLGMFVFGFFTNIKTFDRLVPIFAILSPIGTWIFSLILEQWLPEYKVGFELILFNGVLMFCFLLSGNIIQTLQKPNSMPTKFKVFK</sequence>
<keyword evidence="3" id="KW-0813">Transport</keyword>
<feature type="transmembrane region" description="Helical" evidence="12">
    <location>
        <begin position="227"/>
        <end position="245"/>
    </location>
</feature>
<accession>A0AAE3XPQ5</accession>
<evidence type="ECO:0000313" key="14">
    <source>
        <dbReference type="Proteomes" id="UP001185092"/>
    </source>
</evidence>
<feature type="transmembrane region" description="Helical" evidence="12">
    <location>
        <begin position="120"/>
        <end position="142"/>
    </location>
</feature>
<dbReference type="PANTHER" id="PTHR42985:SF47">
    <property type="entry name" value="INTEGRAL MEMBRANE TRANSPORT PROTEIN"/>
    <property type="match status" value="1"/>
</dbReference>
<dbReference type="GO" id="GO:0006814">
    <property type="term" value="P:sodium ion transport"/>
    <property type="evidence" value="ECO:0007669"/>
    <property type="project" value="UniProtKB-KW"/>
</dbReference>
<dbReference type="PANTHER" id="PTHR42985">
    <property type="entry name" value="SODIUM-COUPLED MONOCARBOXYLATE TRANSPORTER"/>
    <property type="match status" value="1"/>
</dbReference>
<keyword evidence="9 12" id="KW-0472">Membrane</keyword>
<feature type="transmembrane region" description="Helical" evidence="12">
    <location>
        <begin position="266"/>
        <end position="288"/>
    </location>
</feature>
<evidence type="ECO:0000256" key="1">
    <source>
        <dbReference type="ARBA" id="ARBA00004651"/>
    </source>
</evidence>
<comment type="caution">
    <text evidence="13">The sequence shown here is derived from an EMBL/GenBank/DDBJ whole genome shotgun (WGS) entry which is preliminary data.</text>
</comment>
<keyword evidence="8" id="KW-0406">Ion transport</keyword>
<evidence type="ECO:0000313" key="13">
    <source>
        <dbReference type="EMBL" id="MDR6239044.1"/>
    </source>
</evidence>
<name>A0AAE3XPQ5_9BACT</name>
<dbReference type="RefSeq" id="WP_309938552.1">
    <property type="nucleotide sequence ID" value="NZ_AP025305.1"/>
</dbReference>
<feature type="transmembrane region" description="Helical" evidence="12">
    <location>
        <begin position="397"/>
        <end position="414"/>
    </location>
</feature>
<feature type="transmembrane region" description="Helical" evidence="12">
    <location>
        <begin position="452"/>
        <end position="473"/>
    </location>
</feature>
<dbReference type="PROSITE" id="PS50283">
    <property type="entry name" value="NA_SOLUT_SYMP_3"/>
    <property type="match status" value="1"/>
</dbReference>
<dbReference type="Gene3D" id="1.20.1730.10">
    <property type="entry name" value="Sodium/glucose cotransporter"/>
    <property type="match status" value="1"/>
</dbReference>
<feature type="transmembrane region" description="Helical" evidence="12">
    <location>
        <begin position="181"/>
        <end position="200"/>
    </location>
</feature>
<feature type="transmembrane region" description="Helical" evidence="12">
    <location>
        <begin position="42"/>
        <end position="61"/>
    </location>
</feature>
<dbReference type="InterPro" id="IPR038377">
    <property type="entry name" value="Na/Glc_symporter_sf"/>
</dbReference>
<feature type="transmembrane region" description="Helical" evidence="12">
    <location>
        <begin position="6"/>
        <end position="21"/>
    </location>
</feature>
<dbReference type="AlphaFoldDB" id="A0AAE3XPQ5"/>
<evidence type="ECO:0000256" key="6">
    <source>
        <dbReference type="ARBA" id="ARBA00022989"/>
    </source>
</evidence>
<reference evidence="13" key="1">
    <citation type="submission" date="2023-07" db="EMBL/GenBank/DDBJ databases">
        <title>Genomic Encyclopedia of Type Strains, Phase IV (KMG-IV): sequencing the most valuable type-strain genomes for metagenomic binning, comparative biology and taxonomic classification.</title>
        <authorList>
            <person name="Goeker M."/>
        </authorList>
    </citation>
    <scope>NUCLEOTIDE SEQUENCE</scope>
    <source>
        <strain evidence="13">DSM 26174</strain>
    </source>
</reference>
<evidence type="ECO:0000256" key="4">
    <source>
        <dbReference type="ARBA" id="ARBA00022475"/>
    </source>
</evidence>
<dbReference type="CDD" id="cd10326">
    <property type="entry name" value="SLC5sbd_NIS-like"/>
    <property type="match status" value="1"/>
</dbReference>
<dbReference type="InterPro" id="IPR001734">
    <property type="entry name" value="Na/solute_symporter"/>
</dbReference>
<dbReference type="Proteomes" id="UP001185092">
    <property type="component" value="Unassembled WGS sequence"/>
</dbReference>
<evidence type="ECO:0000256" key="5">
    <source>
        <dbReference type="ARBA" id="ARBA00022692"/>
    </source>
</evidence>
<evidence type="ECO:0000256" key="2">
    <source>
        <dbReference type="ARBA" id="ARBA00006434"/>
    </source>
</evidence>
<evidence type="ECO:0000256" key="12">
    <source>
        <dbReference type="SAM" id="Phobius"/>
    </source>
</evidence>
<dbReference type="GO" id="GO:0005886">
    <property type="term" value="C:plasma membrane"/>
    <property type="evidence" value="ECO:0007669"/>
    <property type="project" value="UniProtKB-SubCell"/>
</dbReference>
<keyword evidence="14" id="KW-1185">Reference proteome</keyword>
<evidence type="ECO:0000256" key="8">
    <source>
        <dbReference type="ARBA" id="ARBA00023065"/>
    </source>
</evidence>
<keyword evidence="7" id="KW-0915">Sodium</keyword>
<keyword evidence="6 12" id="KW-1133">Transmembrane helix</keyword>
<feature type="transmembrane region" description="Helical" evidence="12">
    <location>
        <begin position="148"/>
        <end position="169"/>
    </location>
</feature>
<dbReference type="EMBL" id="JAVDQD010000002">
    <property type="protein sequence ID" value="MDR6239044.1"/>
    <property type="molecule type" value="Genomic_DNA"/>
</dbReference>
<protein>
    <submittedName>
        <fullName evidence="13">Na+/proline symporter</fullName>
    </submittedName>
</protein>
<evidence type="ECO:0000256" key="11">
    <source>
        <dbReference type="RuleBase" id="RU362091"/>
    </source>
</evidence>
<proteinExistence type="inferred from homology"/>
<evidence type="ECO:0000256" key="9">
    <source>
        <dbReference type="ARBA" id="ARBA00023136"/>
    </source>
</evidence>
<comment type="subcellular location">
    <subcellularLocation>
        <location evidence="1">Cell membrane</location>
        <topology evidence="1">Multi-pass membrane protein</topology>
    </subcellularLocation>
</comment>